<dbReference type="GO" id="GO:0005694">
    <property type="term" value="C:chromosome"/>
    <property type="evidence" value="ECO:0007669"/>
    <property type="project" value="TreeGrafter"/>
</dbReference>
<organism evidence="3 4">
    <name type="scientific">Lottia gigantea</name>
    <name type="common">Giant owl limpet</name>
    <dbReference type="NCBI Taxonomy" id="225164"/>
    <lineage>
        <taxon>Eukaryota</taxon>
        <taxon>Metazoa</taxon>
        <taxon>Spiralia</taxon>
        <taxon>Lophotrochozoa</taxon>
        <taxon>Mollusca</taxon>
        <taxon>Gastropoda</taxon>
        <taxon>Patellogastropoda</taxon>
        <taxon>Lottioidea</taxon>
        <taxon>Lottiidae</taxon>
        <taxon>Lottia</taxon>
    </lineage>
</organism>
<dbReference type="HOGENOM" id="CLU_1590536_0_0_1"/>
<feature type="non-terminal residue" evidence="3">
    <location>
        <position position="1"/>
    </location>
</feature>
<dbReference type="GO" id="GO:0005634">
    <property type="term" value="C:nucleus"/>
    <property type="evidence" value="ECO:0007669"/>
    <property type="project" value="TreeGrafter"/>
</dbReference>
<evidence type="ECO:0000313" key="3">
    <source>
        <dbReference type="EMBL" id="ESO90881.1"/>
    </source>
</evidence>
<dbReference type="Proteomes" id="UP000030746">
    <property type="component" value="Unassembled WGS sequence"/>
</dbReference>
<dbReference type="CTD" id="20232128"/>
<dbReference type="RefSeq" id="XP_009058531.1">
    <property type="nucleotide sequence ID" value="XM_009060283.1"/>
</dbReference>
<sequence>STARTALIKQSVRGLLEKKKVEYGDFKLDQFEDPFLASNVKSISLTDSDMSCSEQKAIDLCEGNLSLHVYQLHEDGPGQEELDEEEMSAASHWLLPSSDFDGLWDNLVFDEDIKGRLLNYATTTMLFSDKKVDSNVISWNRVVLLHGMYVYLIYNVTLFGYETMIKCN</sequence>
<gene>
    <name evidence="3" type="ORF">LOTGIDRAFT_122594</name>
</gene>
<proteinExistence type="predicted"/>
<protein>
    <submittedName>
        <fullName evidence="3">Uncharacterized protein</fullName>
    </submittedName>
</protein>
<dbReference type="Pfam" id="PF23563">
    <property type="entry name" value="TRIP13_N"/>
    <property type="match status" value="1"/>
</dbReference>
<keyword evidence="2" id="KW-0067">ATP-binding</keyword>
<dbReference type="KEGG" id="lgi:LOTGIDRAFT_122594"/>
<dbReference type="InterPro" id="IPR044539">
    <property type="entry name" value="Pch2-like"/>
</dbReference>
<accession>V4AC73</accession>
<dbReference type="EMBL" id="KB202325">
    <property type="protein sequence ID" value="ESO90881.1"/>
    <property type="molecule type" value="Genomic_DNA"/>
</dbReference>
<dbReference type="PANTHER" id="PTHR45991">
    <property type="entry name" value="PACHYTENE CHECKPOINT PROTEIN 2"/>
    <property type="match status" value="1"/>
</dbReference>
<keyword evidence="1" id="KW-0547">Nucleotide-binding</keyword>
<dbReference type="GO" id="GO:0005524">
    <property type="term" value="F:ATP binding"/>
    <property type="evidence" value="ECO:0007669"/>
    <property type="project" value="UniProtKB-KW"/>
</dbReference>
<dbReference type="GO" id="GO:0051598">
    <property type="term" value="P:meiotic recombination checkpoint signaling"/>
    <property type="evidence" value="ECO:0007669"/>
    <property type="project" value="TreeGrafter"/>
</dbReference>
<dbReference type="GeneID" id="20232128"/>
<name>V4AC73_LOTGI</name>
<dbReference type="OMA" id="QKTYHIE"/>
<dbReference type="STRING" id="225164.V4AC73"/>
<evidence type="ECO:0000313" key="4">
    <source>
        <dbReference type="Proteomes" id="UP000030746"/>
    </source>
</evidence>
<dbReference type="AlphaFoldDB" id="V4AC73"/>
<evidence type="ECO:0000256" key="2">
    <source>
        <dbReference type="ARBA" id="ARBA00022840"/>
    </source>
</evidence>
<dbReference type="PANTHER" id="PTHR45991:SF1">
    <property type="entry name" value="PACHYTENE CHECKPOINT PROTEIN 2 HOMOLOG"/>
    <property type="match status" value="1"/>
</dbReference>
<dbReference type="GO" id="GO:0007131">
    <property type="term" value="P:reciprocal meiotic recombination"/>
    <property type="evidence" value="ECO:0007669"/>
    <property type="project" value="TreeGrafter"/>
</dbReference>
<evidence type="ECO:0000256" key="1">
    <source>
        <dbReference type="ARBA" id="ARBA00022741"/>
    </source>
</evidence>
<reference evidence="3 4" key="1">
    <citation type="journal article" date="2013" name="Nature">
        <title>Insights into bilaterian evolution from three spiralian genomes.</title>
        <authorList>
            <person name="Simakov O."/>
            <person name="Marletaz F."/>
            <person name="Cho S.J."/>
            <person name="Edsinger-Gonzales E."/>
            <person name="Havlak P."/>
            <person name="Hellsten U."/>
            <person name="Kuo D.H."/>
            <person name="Larsson T."/>
            <person name="Lv J."/>
            <person name="Arendt D."/>
            <person name="Savage R."/>
            <person name="Osoegawa K."/>
            <person name="de Jong P."/>
            <person name="Grimwood J."/>
            <person name="Chapman J.A."/>
            <person name="Shapiro H."/>
            <person name="Aerts A."/>
            <person name="Otillar R.P."/>
            <person name="Terry A.Y."/>
            <person name="Boore J.L."/>
            <person name="Grigoriev I.V."/>
            <person name="Lindberg D.R."/>
            <person name="Seaver E.C."/>
            <person name="Weisblat D.A."/>
            <person name="Putnam N.H."/>
            <person name="Rokhsar D.S."/>
        </authorList>
    </citation>
    <scope>NUCLEOTIDE SEQUENCE [LARGE SCALE GENOMIC DNA]</scope>
</reference>
<keyword evidence="4" id="KW-1185">Reference proteome</keyword>
<dbReference type="OrthoDB" id="10042665at2759"/>